<keyword evidence="2" id="KW-0902">Two-component regulatory system</keyword>
<keyword evidence="3" id="KW-0472">Membrane</keyword>
<feature type="domain" description="Histidine kinase" evidence="4">
    <location>
        <begin position="169"/>
        <end position="275"/>
    </location>
</feature>
<dbReference type="EMBL" id="JACRSW010000008">
    <property type="protein sequence ID" value="MBC8556504.1"/>
    <property type="molecule type" value="Genomic_DNA"/>
</dbReference>
<gene>
    <name evidence="5" type="ORF">H8700_02085</name>
</gene>
<protein>
    <submittedName>
        <fullName evidence="5">GHKL domain-containing protein</fullName>
    </submittedName>
</protein>
<sequence length="275" mass="31575">MHFSYAAAIFFLLAVIIILLYILITKSEFDMLIPASTALAIGIFLLVFFLYQSMTGYKKKQELDDYTIYIPVLNRLIEDIQKKQDIYNDQLLSISQALEEKDDNTLKEALHKITEYNISQKISYQFLHLQNRLLAGLMYAKTTAAKEKKLRFDITISDYTCPCHCTDIELVDLVGILIDNAIDASHENDTIFITIDRMQDRFLFRIENPGPKADSAFLSKIFRPGYTTKEHSIGHGVGLSILRKTIQKYHGDVIVSNTAHHNINNKTYLCMEIHI</sequence>
<dbReference type="PROSITE" id="PS50109">
    <property type="entry name" value="HIS_KIN"/>
    <property type="match status" value="1"/>
</dbReference>
<organism evidence="5 6">
    <name type="scientific">Jutongia hominis</name>
    <dbReference type="NCBI Taxonomy" id="2763664"/>
    <lineage>
        <taxon>Bacteria</taxon>
        <taxon>Bacillati</taxon>
        <taxon>Bacillota</taxon>
        <taxon>Clostridia</taxon>
        <taxon>Lachnospirales</taxon>
        <taxon>Lachnospiraceae</taxon>
        <taxon>Jutongia</taxon>
    </lineage>
</organism>
<feature type="transmembrane region" description="Helical" evidence="3">
    <location>
        <begin position="7"/>
        <end position="25"/>
    </location>
</feature>
<accession>A0ABR7MRS0</accession>
<keyword evidence="1" id="KW-0418">Kinase</keyword>
<evidence type="ECO:0000259" key="4">
    <source>
        <dbReference type="PROSITE" id="PS50109"/>
    </source>
</evidence>
<dbReference type="SUPFAM" id="SSF55874">
    <property type="entry name" value="ATPase domain of HSP90 chaperone/DNA topoisomerase II/histidine kinase"/>
    <property type="match status" value="1"/>
</dbReference>
<feature type="transmembrane region" description="Helical" evidence="3">
    <location>
        <begin position="31"/>
        <end position="51"/>
    </location>
</feature>
<dbReference type="InterPro" id="IPR036890">
    <property type="entry name" value="HATPase_C_sf"/>
</dbReference>
<dbReference type="InterPro" id="IPR003594">
    <property type="entry name" value="HATPase_dom"/>
</dbReference>
<dbReference type="RefSeq" id="WP_249302705.1">
    <property type="nucleotide sequence ID" value="NZ_JACRSW010000008.1"/>
</dbReference>
<dbReference type="PANTHER" id="PTHR40448:SF1">
    <property type="entry name" value="TWO-COMPONENT SENSOR HISTIDINE KINASE"/>
    <property type="match status" value="1"/>
</dbReference>
<evidence type="ECO:0000256" key="2">
    <source>
        <dbReference type="ARBA" id="ARBA00023012"/>
    </source>
</evidence>
<comment type="caution">
    <text evidence="5">The sequence shown here is derived from an EMBL/GenBank/DDBJ whole genome shotgun (WGS) entry which is preliminary data.</text>
</comment>
<keyword evidence="1" id="KW-0808">Transferase</keyword>
<evidence type="ECO:0000313" key="6">
    <source>
        <dbReference type="Proteomes" id="UP000637513"/>
    </source>
</evidence>
<evidence type="ECO:0000256" key="3">
    <source>
        <dbReference type="SAM" id="Phobius"/>
    </source>
</evidence>
<keyword evidence="6" id="KW-1185">Reference proteome</keyword>
<dbReference type="SMART" id="SM00387">
    <property type="entry name" value="HATPase_c"/>
    <property type="match status" value="1"/>
</dbReference>
<keyword evidence="3" id="KW-1133">Transmembrane helix</keyword>
<proteinExistence type="predicted"/>
<evidence type="ECO:0000313" key="5">
    <source>
        <dbReference type="EMBL" id="MBC8556504.1"/>
    </source>
</evidence>
<dbReference type="Pfam" id="PF02518">
    <property type="entry name" value="HATPase_c"/>
    <property type="match status" value="1"/>
</dbReference>
<keyword evidence="3" id="KW-0812">Transmembrane</keyword>
<dbReference type="InterPro" id="IPR005467">
    <property type="entry name" value="His_kinase_dom"/>
</dbReference>
<reference evidence="5 6" key="1">
    <citation type="submission" date="2020-08" db="EMBL/GenBank/DDBJ databases">
        <title>Genome public.</title>
        <authorList>
            <person name="Liu C."/>
            <person name="Sun Q."/>
        </authorList>
    </citation>
    <scope>NUCLEOTIDE SEQUENCE [LARGE SCALE GENOMIC DNA]</scope>
    <source>
        <strain evidence="5 6">BX3</strain>
    </source>
</reference>
<dbReference type="Gene3D" id="3.30.565.10">
    <property type="entry name" value="Histidine kinase-like ATPase, C-terminal domain"/>
    <property type="match status" value="1"/>
</dbReference>
<name>A0ABR7MRS0_9FIRM</name>
<dbReference type="Proteomes" id="UP000637513">
    <property type="component" value="Unassembled WGS sequence"/>
</dbReference>
<dbReference type="PANTHER" id="PTHR40448">
    <property type="entry name" value="TWO-COMPONENT SENSOR HISTIDINE KINASE"/>
    <property type="match status" value="1"/>
</dbReference>
<evidence type="ECO:0000256" key="1">
    <source>
        <dbReference type="ARBA" id="ARBA00022777"/>
    </source>
</evidence>